<gene>
    <name evidence="6" type="ORF">DCC81_00740</name>
</gene>
<dbReference type="SUPFAM" id="SSF50486">
    <property type="entry name" value="FMT C-terminal domain-like"/>
    <property type="match status" value="1"/>
</dbReference>
<evidence type="ECO:0000313" key="7">
    <source>
        <dbReference type="Proteomes" id="UP000244450"/>
    </source>
</evidence>
<evidence type="ECO:0000313" key="6">
    <source>
        <dbReference type="EMBL" id="PUZ28044.1"/>
    </source>
</evidence>
<dbReference type="RefSeq" id="WP_108684685.1">
    <property type="nucleotide sequence ID" value="NZ_QCYK01000001.1"/>
</dbReference>
<proteinExistence type="inferred from homology"/>
<keyword evidence="4 5" id="KW-0234">DNA repair</keyword>
<dbReference type="NCBIfam" id="TIGR00567">
    <property type="entry name" value="3mg"/>
    <property type="match status" value="1"/>
</dbReference>
<dbReference type="InterPro" id="IPR011034">
    <property type="entry name" value="Formyl_transferase-like_C_sf"/>
</dbReference>
<evidence type="ECO:0000256" key="3">
    <source>
        <dbReference type="ARBA" id="ARBA00022801"/>
    </source>
</evidence>
<dbReference type="EMBL" id="QCYK01000001">
    <property type="protein sequence ID" value="PUZ28044.1"/>
    <property type="molecule type" value="Genomic_DNA"/>
</dbReference>
<dbReference type="GO" id="GO:0003677">
    <property type="term" value="F:DNA binding"/>
    <property type="evidence" value="ECO:0007669"/>
    <property type="project" value="InterPro"/>
</dbReference>
<evidence type="ECO:0000256" key="2">
    <source>
        <dbReference type="ARBA" id="ARBA00022763"/>
    </source>
</evidence>
<accession>A0A2T7BK36</accession>
<dbReference type="InterPro" id="IPR036995">
    <property type="entry name" value="MPG_sf"/>
</dbReference>
<dbReference type="PANTHER" id="PTHR10429:SF0">
    <property type="entry name" value="DNA-3-METHYLADENINE GLYCOSYLASE"/>
    <property type="match status" value="1"/>
</dbReference>
<evidence type="ECO:0000256" key="1">
    <source>
        <dbReference type="ARBA" id="ARBA00009232"/>
    </source>
</evidence>
<organism evidence="6 7">
    <name type="scientific">Chitinophaga parva</name>
    <dbReference type="NCBI Taxonomy" id="2169414"/>
    <lineage>
        <taxon>Bacteria</taxon>
        <taxon>Pseudomonadati</taxon>
        <taxon>Bacteroidota</taxon>
        <taxon>Chitinophagia</taxon>
        <taxon>Chitinophagales</taxon>
        <taxon>Chitinophagaceae</taxon>
        <taxon>Chitinophaga</taxon>
    </lineage>
</organism>
<keyword evidence="7" id="KW-1185">Reference proteome</keyword>
<keyword evidence="2 5" id="KW-0227">DNA damage</keyword>
<comment type="similarity">
    <text evidence="1 5">Belongs to the DNA glycosylase MPG family.</text>
</comment>
<comment type="caution">
    <text evidence="6">The sequence shown here is derived from an EMBL/GenBank/DDBJ whole genome shotgun (WGS) entry which is preliminary data.</text>
</comment>
<evidence type="ECO:0000256" key="4">
    <source>
        <dbReference type="ARBA" id="ARBA00023204"/>
    </source>
</evidence>
<dbReference type="Proteomes" id="UP000244450">
    <property type="component" value="Unassembled WGS sequence"/>
</dbReference>
<keyword evidence="3 5" id="KW-0378">Hydrolase</keyword>
<reference evidence="6 7" key="1">
    <citation type="submission" date="2018-04" db="EMBL/GenBank/DDBJ databases">
        <title>Chitinophaga fuyangensis sp. nov., isolated from soil in a chemical factory.</title>
        <authorList>
            <person name="Chen K."/>
        </authorList>
    </citation>
    <scope>NUCLEOTIDE SEQUENCE [LARGE SCALE GENOMIC DNA]</scope>
    <source>
        <strain evidence="6 7">LY-1</strain>
    </source>
</reference>
<dbReference type="Pfam" id="PF02245">
    <property type="entry name" value="Pur_DNA_glyco"/>
    <property type="match status" value="1"/>
</dbReference>
<dbReference type="AlphaFoldDB" id="A0A2T7BK36"/>
<dbReference type="HAMAP" id="MF_00527">
    <property type="entry name" value="3MGH"/>
    <property type="match status" value="1"/>
</dbReference>
<dbReference type="PANTHER" id="PTHR10429">
    <property type="entry name" value="DNA-3-METHYLADENINE GLYCOSYLASE"/>
    <property type="match status" value="1"/>
</dbReference>
<name>A0A2T7BK36_9BACT</name>
<dbReference type="OrthoDB" id="9794313at2"/>
<dbReference type="EC" id="3.2.2.-" evidence="5"/>
<sequence length="201" mass="21825">MQKLKPSFYQRADVVTIAKALLGQHLVTVINGQRTAGMIVETEAYNGAIDRASHAYGNRRTRRTEVIFGEGGVAYVYLCYGIHYLFNVVTNVKEVPHAVLVRALQPLEGIDIMLARTGKPALNYTLTNGPGSLCKAMGITTANTGLSLLGDEIFIEKATPVKEANIVAGTRVGVAYAKEDALLPYRFSIKDNPWVSKGKGL</sequence>
<dbReference type="InterPro" id="IPR003180">
    <property type="entry name" value="MPG"/>
</dbReference>
<dbReference type="FunFam" id="3.10.300.10:FF:000001">
    <property type="entry name" value="Putative 3-methyladenine DNA glycosylase"/>
    <property type="match status" value="1"/>
</dbReference>
<dbReference type="GO" id="GO:0003905">
    <property type="term" value="F:alkylbase DNA N-glycosylase activity"/>
    <property type="evidence" value="ECO:0007669"/>
    <property type="project" value="InterPro"/>
</dbReference>
<protein>
    <recommendedName>
        <fullName evidence="5">Putative 3-methyladenine DNA glycosylase</fullName>
        <ecNumber evidence="5">3.2.2.-</ecNumber>
    </recommendedName>
</protein>
<dbReference type="Gene3D" id="3.10.300.10">
    <property type="entry name" value="Methylpurine-DNA glycosylase (MPG)"/>
    <property type="match status" value="1"/>
</dbReference>
<dbReference type="CDD" id="cd00540">
    <property type="entry name" value="AAG"/>
    <property type="match status" value="1"/>
</dbReference>
<dbReference type="GO" id="GO:0006284">
    <property type="term" value="P:base-excision repair"/>
    <property type="evidence" value="ECO:0007669"/>
    <property type="project" value="InterPro"/>
</dbReference>
<evidence type="ECO:0000256" key="5">
    <source>
        <dbReference type="HAMAP-Rule" id="MF_00527"/>
    </source>
</evidence>